<dbReference type="EMBL" id="BPLQ01004916">
    <property type="protein sequence ID" value="GIY11524.1"/>
    <property type="molecule type" value="Genomic_DNA"/>
</dbReference>
<dbReference type="Pfam" id="PF14529">
    <property type="entry name" value="Exo_endo_phos_2"/>
    <property type="match status" value="1"/>
</dbReference>
<protein>
    <submittedName>
        <fullName evidence="3">RNA-directed DNA polymerase from mobile element jockey</fullName>
    </submittedName>
</protein>
<feature type="non-terminal residue" evidence="3">
    <location>
        <position position="670"/>
    </location>
</feature>
<feature type="non-terminal residue" evidence="3">
    <location>
        <position position="1"/>
    </location>
</feature>
<keyword evidence="4" id="KW-1185">Reference proteome</keyword>
<comment type="caution">
    <text evidence="3">The sequence shown here is derived from an EMBL/GenBank/DDBJ whole genome shotgun (WGS) entry which is preliminary data.</text>
</comment>
<dbReference type="Gene3D" id="3.60.10.10">
    <property type="entry name" value="Endonuclease/exonuclease/phosphatase"/>
    <property type="match status" value="1"/>
</dbReference>
<accession>A0AAV4QQI2</accession>
<keyword evidence="3" id="KW-0695">RNA-directed DNA polymerase</keyword>
<dbReference type="SUPFAM" id="SSF56219">
    <property type="entry name" value="DNase I-like"/>
    <property type="match status" value="1"/>
</dbReference>
<feature type="domain" description="Endonuclease/exonuclease/phosphatase" evidence="2">
    <location>
        <begin position="99"/>
        <end position="216"/>
    </location>
</feature>
<dbReference type="AlphaFoldDB" id="A0AAV4QQI2"/>
<evidence type="ECO:0000313" key="4">
    <source>
        <dbReference type="Proteomes" id="UP001054837"/>
    </source>
</evidence>
<keyword evidence="3" id="KW-0808">Transferase</keyword>
<gene>
    <name evidence="3" type="primary">jockeypol_196</name>
    <name evidence="3" type="ORF">CDAR_77541</name>
</gene>
<dbReference type="InterPro" id="IPR005135">
    <property type="entry name" value="Endo/exonuclease/phosphatase"/>
</dbReference>
<feature type="region of interest" description="Disordered" evidence="1">
    <location>
        <begin position="453"/>
        <end position="483"/>
    </location>
</feature>
<organism evidence="3 4">
    <name type="scientific">Caerostris darwini</name>
    <dbReference type="NCBI Taxonomy" id="1538125"/>
    <lineage>
        <taxon>Eukaryota</taxon>
        <taxon>Metazoa</taxon>
        <taxon>Ecdysozoa</taxon>
        <taxon>Arthropoda</taxon>
        <taxon>Chelicerata</taxon>
        <taxon>Arachnida</taxon>
        <taxon>Araneae</taxon>
        <taxon>Araneomorphae</taxon>
        <taxon>Entelegynae</taxon>
        <taxon>Araneoidea</taxon>
        <taxon>Araneidae</taxon>
        <taxon>Caerostris</taxon>
    </lineage>
</organism>
<dbReference type="Proteomes" id="UP001054837">
    <property type="component" value="Unassembled WGS sequence"/>
</dbReference>
<proteinExistence type="predicted"/>
<dbReference type="InterPro" id="IPR036691">
    <property type="entry name" value="Endo/exonu/phosph_ase_sf"/>
</dbReference>
<evidence type="ECO:0000259" key="2">
    <source>
        <dbReference type="Pfam" id="PF14529"/>
    </source>
</evidence>
<name>A0AAV4QQI2_9ARAC</name>
<sequence length="670" mass="76196">ANGLLNKISDLQVFADRHSPDIILVQETHIRPGSNSPNLPNYIFYRNDFILSDNRRRYSYPGGTGIFIKRHIPHQHIPTPPLASIQATIIQLNSLHPTAFISTYIPPQKKNPSNPNRHLFPINDLITLHNSFSTYFIAGDLNCHHRSWNCSRANPFGIQLFKFTQQQNLHIAAPPTPTRFGSVTPSTIDIAILRNFSHHCLATSIPAMTSDHNPVIFNIDSSLPNNNFPKRYIPNWEKFNHLLSTASYTPTNLNTQHGIENSINHLTQLITTCYDASCNIVNANTKNSHISSSLRAKIIIRNRLRKTWQNTRHPADKANYINYNRNLQQDIKAEKNNNWNNFLTTLTPQDNSLWKITKNIRKKDHFIPPLLNNSNNLAYTNTDKANTLAHQYQNQFTTNSIHHSPTEQLVTNPLRHWCLIPHPPTDLSCPDFRFCLRGRRTYLFSLLLSPTMPRPAEPPPAENKMAAASPASHAVEEMDATDTTTDKQSAPLHFLHDDVFAKITLQNILQIILYKVPLSEEALRQVTPENLRACVTSGQLHAIRGILKSRYLIDSMINDMSYQRRRLNLDNSDPVDSKILQFAADNTTEILAWVSATNNYLTKCKELIYLDTACTNLYDDIAVFPAASQDFITVKPTKRRRQNAPPTKSKLTTQELALHNKFSTLTVANE</sequence>
<reference evidence="3 4" key="1">
    <citation type="submission" date="2021-06" db="EMBL/GenBank/DDBJ databases">
        <title>Caerostris darwini draft genome.</title>
        <authorList>
            <person name="Kono N."/>
            <person name="Arakawa K."/>
        </authorList>
    </citation>
    <scope>NUCLEOTIDE SEQUENCE [LARGE SCALE GENOMIC DNA]</scope>
</reference>
<evidence type="ECO:0000256" key="1">
    <source>
        <dbReference type="SAM" id="MobiDB-lite"/>
    </source>
</evidence>
<dbReference type="PANTHER" id="PTHR33273:SF2">
    <property type="entry name" value="ENDONUCLEASE_EXONUCLEASE_PHOSPHATASE DOMAIN-CONTAINING PROTEIN"/>
    <property type="match status" value="1"/>
</dbReference>
<dbReference type="GO" id="GO:0003964">
    <property type="term" value="F:RNA-directed DNA polymerase activity"/>
    <property type="evidence" value="ECO:0007669"/>
    <property type="project" value="UniProtKB-KW"/>
</dbReference>
<keyword evidence="3" id="KW-0548">Nucleotidyltransferase</keyword>
<evidence type="ECO:0000313" key="3">
    <source>
        <dbReference type="EMBL" id="GIY11524.1"/>
    </source>
</evidence>
<dbReference type="PANTHER" id="PTHR33273">
    <property type="entry name" value="DOMAIN-CONTAINING PROTEIN, PUTATIVE-RELATED"/>
    <property type="match status" value="1"/>
</dbReference>